<dbReference type="RefSeq" id="WP_135341206.1">
    <property type="nucleotide sequence ID" value="NZ_JBHLTX010000045.1"/>
</dbReference>
<keyword evidence="2" id="KW-1185">Reference proteome</keyword>
<sequence length="340" mass="37022">MAVQRAVKVGPHSIGESVIEERLRERAANVLKKLPEADQAAIIARVKELAKDESTTVSARSYEELVKQVHVLVRQERAKALPQVESIAVSTGAPPASSPKPDQMDGVEISQDTKIKRLGEVRRRLSLVSVQQELGAFRDRGKGVTGFTYKHTEDQKFGIAANSNFLTGGQSGHSYRGLFDEAKTSGLKNDQIAKRLINALTAEGNAFTGLEADARRSLTKIVAVIQGAEFRRSAANPTAAIAALNRVVADPGLDLFETLHSHALFTPEGGSARSQFHRHAGVDQSQEDFKAQAEREYDALAQLVTVNGYDAENEQAFYTGCERIGATSMAAFKKTFHYDT</sequence>
<accession>A0A4Z0GLV5</accession>
<comment type="caution">
    <text evidence="1">The sequence shown here is derived from an EMBL/GenBank/DDBJ whole genome shotgun (WGS) entry which is preliminary data.</text>
</comment>
<dbReference type="Proteomes" id="UP000297948">
    <property type="component" value="Unassembled WGS sequence"/>
</dbReference>
<dbReference type="AlphaFoldDB" id="A0A4Z0GLV5"/>
<organism evidence="1 2">
    <name type="scientific">Streptomyces palmae</name>
    <dbReference type="NCBI Taxonomy" id="1701085"/>
    <lineage>
        <taxon>Bacteria</taxon>
        <taxon>Bacillati</taxon>
        <taxon>Actinomycetota</taxon>
        <taxon>Actinomycetes</taxon>
        <taxon>Kitasatosporales</taxon>
        <taxon>Streptomycetaceae</taxon>
        <taxon>Streptomyces</taxon>
    </lineage>
</organism>
<evidence type="ECO:0000313" key="2">
    <source>
        <dbReference type="Proteomes" id="UP000297948"/>
    </source>
</evidence>
<protein>
    <submittedName>
        <fullName evidence="1">Uncharacterized protein</fullName>
    </submittedName>
</protein>
<dbReference type="OrthoDB" id="9153660at2"/>
<dbReference type="EMBL" id="SRID01000286">
    <property type="protein sequence ID" value="TGA96684.1"/>
    <property type="molecule type" value="Genomic_DNA"/>
</dbReference>
<name>A0A4Z0GLV5_9ACTN</name>
<proteinExistence type="predicted"/>
<gene>
    <name evidence="1" type="ORF">E4099_24040</name>
</gene>
<evidence type="ECO:0000313" key="1">
    <source>
        <dbReference type="EMBL" id="TGA96684.1"/>
    </source>
</evidence>
<reference evidence="1 2" key="1">
    <citation type="submission" date="2019-03" db="EMBL/GenBank/DDBJ databases">
        <authorList>
            <person name="Gonzalez-Pimentel J.L."/>
        </authorList>
    </citation>
    <scope>NUCLEOTIDE SEQUENCE [LARGE SCALE GENOMIC DNA]</scope>
    <source>
        <strain evidence="1 2">JCM 31289</strain>
    </source>
</reference>